<dbReference type="Proteomes" id="UP000765509">
    <property type="component" value="Unassembled WGS sequence"/>
</dbReference>
<name>A0A9Q3EIN5_9BASI</name>
<feature type="region of interest" description="Disordered" evidence="1">
    <location>
        <begin position="49"/>
        <end position="86"/>
    </location>
</feature>
<gene>
    <name evidence="2" type="ORF">O181_063350</name>
</gene>
<evidence type="ECO:0000313" key="2">
    <source>
        <dbReference type="EMBL" id="MBW0523635.1"/>
    </source>
</evidence>
<dbReference type="EMBL" id="AVOT02030445">
    <property type="protein sequence ID" value="MBW0523635.1"/>
    <property type="molecule type" value="Genomic_DNA"/>
</dbReference>
<evidence type="ECO:0000313" key="3">
    <source>
        <dbReference type="Proteomes" id="UP000765509"/>
    </source>
</evidence>
<sequence>MASDGLVLLQETKPFLDDMDIDDFCYESAQSLITMQNSKHEETLQRTRHGCLPTSHVNPTQRSLLPDSDGTNKQQRNKPTNSMRRKAPFFTQNARNFALIEYYESLRGPKFRHPRAWQLMLENFEHAPVWEGTPPKAKETNCGAIGQQEFY</sequence>
<proteinExistence type="predicted"/>
<keyword evidence="3" id="KW-1185">Reference proteome</keyword>
<reference evidence="2" key="1">
    <citation type="submission" date="2021-03" db="EMBL/GenBank/DDBJ databases">
        <title>Draft genome sequence of rust myrtle Austropuccinia psidii MF-1, a brazilian biotype.</title>
        <authorList>
            <person name="Quecine M.C."/>
            <person name="Pachon D.M.R."/>
            <person name="Bonatelli M.L."/>
            <person name="Correr F.H."/>
            <person name="Franceschini L.M."/>
            <person name="Leite T.F."/>
            <person name="Margarido G.R.A."/>
            <person name="Almeida C.A."/>
            <person name="Ferrarezi J.A."/>
            <person name="Labate C.A."/>
        </authorList>
    </citation>
    <scope>NUCLEOTIDE SEQUENCE</scope>
    <source>
        <strain evidence="2">MF-1</strain>
    </source>
</reference>
<accession>A0A9Q3EIN5</accession>
<comment type="caution">
    <text evidence="2">The sequence shown here is derived from an EMBL/GenBank/DDBJ whole genome shotgun (WGS) entry which is preliminary data.</text>
</comment>
<feature type="compositionally biased region" description="Polar residues" evidence="1">
    <location>
        <begin position="55"/>
        <end position="82"/>
    </location>
</feature>
<protein>
    <submittedName>
        <fullName evidence="2">Uncharacterized protein</fullName>
    </submittedName>
</protein>
<evidence type="ECO:0000256" key="1">
    <source>
        <dbReference type="SAM" id="MobiDB-lite"/>
    </source>
</evidence>
<dbReference type="AlphaFoldDB" id="A0A9Q3EIN5"/>
<organism evidence="2 3">
    <name type="scientific">Austropuccinia psidii MF-1</name>
    <dbReference type="NCBI Taxonomy" id="1389203"/>
    <lineage>
        <taxon>Eukaryota</taxon>
        <taxon>Fungi</taxon>
        <taxon>Dikarya</taxon>
        <taxon>Basidiomycota</taxon>
        <taxon>Pucciniomycotina</taxon>
        <taxon>Pucciniomycetes</taxon>
        <taxon>Pucciniales</taxon>
        <taxon>Sphaerophragmiaceae</taxon>
        <taxon>Austropuccinia</taxon>
    </lineage>
</organism>